<protein>
    <submittedName>
        <fullName evidence="2">Unannotated protein</fullName>
    </submittedName>
</protein>
<feature type="region of interest" description="Disordered" evidence="1">
    <location>
        <begin position="58"/>
        <end position="86"/>
    </location>
</feature>
<dbReference type="AlphaFoldDB" id="A0A6J6BDK9"/>
<organism evidence="2">
    <name type="scientific">freshwater metagenome</name>
    <dbReference type="NCBI Taxonomy" id="449393"/>
    <lineage>
        <taxon>unclassified sequences</taxon>
        <taxon>metagenomes</taxon>
        <taxon>ecological metagenomes</taxon>
    </lineage>
</organism>
<reference evidence="2" key="1">
    <citation type="submission" date="2020-05" db="EMBL/GenBank/DDBJ databases">
        <authorList>
            <person name="Chiriac C."/>
            <person name="Salcher M."/>
            <person name="Ghai R."/>
            <person name="Kavagutti S V."/>
        </authorList>
    </citation>
    <scope>NUCLEOTIDE SEQUENCE</scope>
</reference>
<sequence length="149" mass="15711">MAAKRAGPTPIKTSGSSADRPGSSATTRAKDLSAASIWAAKVAAISLKARYWRSRAKSMSRASSNARSSSSSTSPLGNRRAALRSSKVAAITKNSVAWSSRQPSPEASKARINAMNSSVTILSETSVISILWREISCRSRSNGPSKLSR</sequence>
<evidence type="ECO:0000313" key="2">
    <source>
        <dbReference type="EMBL" id="CAB4536935.1"/>
    </source>
</evidence>
<feature type="compositionally biased region" description="Polar residues" evidence="1">
    <location>
        <begin position="11"/>
        <end position="27"/>
    </location>
</feature>
<accession>A0A6J6BDK9</accession>
<feature type="compositionally biased region" description="Low complexity" evidence="1">
    <location>
        <begin position="59"/>
        <end position="74"/>
    </location>
</feature>
<proteinExistence type="predicted"/>
<evidence type="ECO:0000256" key="1">
    <source>
        <dbReference type="SAM" id="MobiDB-lite"/>
    </source>
</evidence>
<gene>
    <name evidence="2" type="ORF">UFOPK1419_00411</name>
</gene>
<dbReference type="EMBL" id="CAEZSK010000037">
    <property type="protein sequence ID" value="CAB4536935.1"/>
    <property type="molecule type" value="Genomic_DNA"/>
</dbReference>
<name>A0A6J6BDK9_9ZZZZ</name>
<feature type="region of interest" description="Disordered" evidence="1">
    <location>
        <begin position="1"/>
        <end position="30"/>
    </location>
</feature>